<dbReference type="InterPro" id="IPR036971">
    <property type="entry name" value="PDEase_catalytic_dom_sf"/>
</dbReference>
<keyword evidence="2" id="KW-0378">Hydrolase</keyword>
<reference evidence="5 6" key="1">
    <citation type="journal article" date="2017" name="Gigascience">
        <title>Draft genome of the honey bee ectoparasitic mite, Tropilaelaps mercedesae, is shaped by the parasitic life history.</title>
        <authorList>
            <person name="Dong X."/>
            <person name="Armstrong S.D."/>
            <person name="Xia D."/>
            <person name="Makepeace B.L."/>
            <person name="Darby A.C."/>
            <person name="Kadowaki T."/>
        </authorList>
    </citation>
    <scope>NUCLEOTIDE SEQUENCE [LARGE SCALE GENOMIC DNA]</scope>
    <source>
        <strain evidence="5">Wuxi-XJTLU</strain>
    </source>
</reference>
<dbReference type="AlphaFoldDB" id="A0A1V9XNI4"/>
<organism evidence="5 6">
    <name type="scientific">Tropilaelaps mercedesae</name>
    <dbReference type="NCBI Taxonomy" id="418985"/>
    <lineage>
        <taxon>Eukaryota</taxon>
        <taxon>Metazoa</taxon>
        <taxon>Ecdysozoa</taxon>
        <taxon>Arthropoda</taxon>
        <taxon>Chelicerata</taxon>
        <taxon>Arachnida</taxon>
        <taxon>Acari</taxon>
        <taxon>Parasitiformes</taxon>
        <taxon>Mesostigmata</taxon>
        <taxon>Gamasina</taxon>
        <taxon>Dermanyssoidea</taxon>
        <taxon>Laelapidae</taxon>
        <taxon>Tropilaelaps</taxon>
    </lineage>
</organism>
<sequence>MNMADSVGLDWTNEADRLLVSEMAIKLSDINGPCKRRDIHVQWTHRIAQEFYEQGDEEQQLGLPISPFMDRSRPQLAKLQESFIKHLVAPLCNAYGQAGLLPGEWVQVDGDSSTTLRAPSRRDTHNRSTDDEASSSDTNLDDDDETKDGEVKDTERPNPRRSSQVFCVQTKHLQDNYAHWIKVIEKEHESSASLKEGDGEEGDTEDC</sequence>
<dbReference type="SUPFAM" id="SSF109604">
    <property type="entry name" value="HD-domain/PDEase-like"/>
    <property type="match status" value="1"/>
</dbReference>
<feature type="region of interest" description="Disordered" evidence="3">
    <location>
        <begin position="110"/>
        <end position="167"/>
    </location>
</feature>
<keyword evidence="1" id="KW-0479">Metal-binding</keyword>
<feature type="compositionally biased region" description="Acidic residues" evidence="3">
    <location>
        <begin position="131"/>
        <end position="147"/>
    </location>
</feature>
<evidence type="ECO:0000256" key="2">
    <source>
        <dbReference type="ARBA" id="ARBA00022801"/>
    </source>
</evidence>
<feature type="compositionally biased region" description="Basic and acidic residues" evidence="3">
    <location>
        <begin position="148"/>
        <end position="158"/>
    </location>
</feature>
<evidence type="ECO:0000256" key="3">
    <source>
        <dbReference type="SAM" id="MobiDB-lite"/>
    </source>
</evidence>
<feature type="region of interest" description="Disordered" evidence="3">
    <location>
        <begin position="187"/>
        <end position="207"/>
    </location>
</feature>
<name>A0A1V9XNI4_9ACAR</name>
<comment type="caution">
    <text evidence="5">The sequence shown here is derived from an EMBL/GenBank/DDBJ whole genome shotgun (WGS) entry which is preliminary data.</text>
</comment>
<dbReference type="PANTHER" id="PTHR11347">
    <property type="entry name" value="CYCLIC NUCLEOTIDE PHOSPHODIESTERASE"/>
    <property type="match status" value="1"/>
</dbReference>
<dbReference type="InParanoid" id="A0A1V9XNI4"/>
<accession>A0A1V9XNI4</accession>
<dbReference type="PROSITE" id="PS51845">
    <property type="entry name" value="PDEASE_I_2"/>
    <property type="match status" value="1"/>
</dbReference>
<feature type="domain" description="PDEase" evidence="4">
    <location>
        <begin position="1"/>
        <end position="187"/>
    </location>
</feature>
<evidence type="ECO:0000259" key="4">
    <source>
        <dbReference type="PROSITE" id="PS51845"/>
    </source>
</evidence>
<dbReference type="OrthoDB" id="189220at2759"/>
<dbReference type="STRING" id="418985.A0A1V9XNI4"/>
<dbReference type="InterPro" id="IPR002073">
    <property type="entry name" value="PDEase_catalytic_dom"/>
</dbReference>
<keyword evidence="6" id="KW-1185">Reference proteome</keyword>
<dbReference type="Proteomes" id="UP000192247">
    <property type="component" value="Unassembled WGS sequence"/>
</dbReference>
<dbReference type="GO" id="GO:0004114">
    <property type="term" value="F:3',5'-cyclic-nucleotide phosphodiesterase activity"/>
    <property type="evidence" value="ECO:0007669"/>
    <property type="project" value="InterPro"/>
</dbReference>
<dbReference type="GO" id="GO:0007165">
    <property type="term" value="P:signal transduction"/>
    <property type="evidence" value="ECO:0007669"/>
    <property type="project" value="InterPro"/>
</dbReference>
<evidence type="ECO:0000256" key="1">
    <source>
        <dbReference type="ARBA" id="ARBA00022723"/>
    </source>
</evidence>
<feature type="compositionally biased region" description="Acidic residues" evidence="3">
    <location>
        <begin position="198"/>
        <end position="207"/>
    </location>
</feature>
<evidence type="ECO:0000313" key="6">
    <source>
        <dbReference type="Proteomes" id="UP000192247"/>
    </source>
</evidence>
<dbReference type="GO" id="GO:0046872">
    <property type="term" value="F:metal ion binding"/>
    <property type="evidence" value="ECO:0007669"/>
    <property type="project" value="UniProtKB-KW"/>
</dbReference>
<evidence type="ECO:0000313" key="5">
    <source>
        <dbReference type="EMBL" id="OQR75070.1"/>
    </source>
</evidence>
<proteinExistence type="predicted"/>
<dbReference type="EMBL" id="MNPL01006906">
    <property type="protein sequence ID" value="OQR75070.1"/>
    <property type="molecule type" value="Genomic_DNA"/>
</dbReference>
<dbReference type="Pfam" id="PF00233">
    <property type="entry name" value="PDEase_I"/>
    <property type="match status" value="1"/>
</dbReference>
<protein>
    <submittedName>
        <fullName evidence="5">cGMP-inhibited 3</fullName>
    </submittedName>
</protein>
<feature type="compositionally biased region" description="Basic and acidic residues" evidence="3">
    <location>
        <begin position="120"/>
        <end position="130"/>
    </location>
</feature>
<dbReference type="Gene3D" id="1.10.1300.10">
    <property type="entry name" value="3'5'-cyclic nucleotide phosphodiesterase, catalytic domain"/>
    <property type="match status" value="1"/>
</dbReference>
<gene>
    <name evidence="5" type="ORF">BIW11_08662</name>
</gene>